<dbReference type="PANTHER" id="PTHR23502">
    <property type="entry name" value="MAJOR FACILITATOR SUPERFAMILY"/>
    <property type="match status" value="1"/>
</dbReference>
<accession>A0A6A5VRF4</accession>
<evidence type="ECO:0000313" key="9">
    <source>
        <dbReference type="Proteomes" id="UP000800036"/>
    </source>
</evidence>
<feature type="transmembrane region" description="Helical" evidence="6">
    <location>
        <begin position="774"/>
        <end position="797"/>
    </location>
</feature>
<evidence type="ECO:0000256" key="1">
    <source>
        <dbReference type="ARBA" id="ARBA00004141"/>
    </source>
</evidence>
<evidence type="ECO:0000256" key="4">
    <source>
        <dbReference type="ARBA" id="ARBA00023136"/>
    </source>
</evidence>
<feature type="transmembrane region" description="Helical" evidence="6">
    <location>
        <begin position="880"/>
        <end position="901"/>
    </location>
</feature>
<feature type="compositionally biased region" description="Polar residues" evidence="5">
    <location>
        <begin position="24"/>
        <end position="35"/>
    </location>
</feature>
<dbReference type="PANTHER" id="PTHR23502:SF163">
    <property type="entry name" value="MAJOR FACILITATOR SUPERFAMILY (MFS) PROFILE DOMAIN-CONTAINING PROTEIN"/>
    <property type="match status" value="1"/>
</dbReference>
<dbReference type="PROSITE" id="PS50850">
    <property type="entry name" value="MFS"/>
    <property type="match status" value="1"/>
</dbReference>
<feature type="domain" description="Major facilitator superfamily (MFS) profile" evidence="7">
    <location>
        <begin position="645"/>
        <end position="979"/>
    </location>
</feature>
<evidence type="ECO:0000256" key="6">
    <source>
        <dbReference type="SAM" id="Phobius"/>
    </source>
</evidence>
<dbReference type="InterPro" id="IPR036259">
    <property type="entry name" value="MFS_trans_sf"/>
</dbReference>
<dbReference type="EMBL" id="ML976657">
    <property type="protein sequence ID" value="KAF1979831.1"/>
    <property type="molecule type" value="Genomic_DNA"/>
</dbReference>
<sequence length="979" mass="108440">MEVTATNGTGELRQGIPSPPTQLEGLSSLSAGNSAPSLKDIRHQANHISLIKSIKKWRVQITEEEKRESDNIANGSVTKASSLIPIALRRGKRERLKTFNFTSTLNLMGNDTVTFDEKHWSILSNFMDAWGRNNSLWFHGLPTRNLSTTLVAISSKNATGLANNEPYICIRGLLDENDIVSFHAVLSRDNIRHYYSPLRICFDRSRIREAADERLYFGPHPHMWSLCGSIAATEFSGDIHYLTMGGLLDIDGSIYLLTANHNFSPAGLDTNQPASNGSTFERYHSQNKALIVDRWTVDSTFEKTTIHTARGQPVTLPEAYGDDTQAIALHLVALKGSIGDCILSRLTCQVTICLTVVPSRWLTVNIQRPKQIRFSPWACIIGVAFGLFAPMMAAMSFVLITRVCSLMRTAFHRGDSGAWVINKQDDSLLGHIITVSEYVAYVVPICQILREIEEAMPNAHIRLPSPFHQLAALAKRLYTTVATDEAKKEAQIIARKATSKDTMRAAPDFTYAQLLEETLHTEHDQEILARIICLVGADWEAFLSPQYWNSTMHDVDVQSLIDLYTRLTKAYSMLNTASSSGPRAIIKSYGIDGVPEKVLAGEQNLKERDQQQTTISSQGSNLIGWDSEHDPKNPRNWISSIKNRYVLFMSIQSFISGFGFTVLSGPAFHLIGEIPMGSDYLITLATSVYNLGHIFEAIFIAPLNQIYGHRAILLVLHTGAFTIATVLCTVKENAALLVSFRFLAGCTTFLPYSIGRKIMSNLFELPRASIFTGVLSLFFVLGISIGAISGSLIVEALSLNWAFYLPAAATVVVGIPAFVFGHDAYAPVLLECKAKRLRKETGQANLISGQQDQIRTFASLLNETWSLHIICSKLPRSCTLSIYSALISASVQLHYTTFPFVFEQQHHLSPSRIGSAAIGFAVGNVLLNFIGALYIKAFQTMYATKIRMLATLGNTLLLCGHFLRARCCKYICHMHIASQ</sequence>
<dbReference type="InterPro" id="IPR020846">
    <property type="entry name" value="MFS_dom"/>
</dbReference>
<keyword evidence="3 6" id="KW-1133">Transmembrane helix</keyword>
<feature type="region of interest" description="Disordered" evidence="5">
    <location>
        <begin position="1"/>
        <end position="35"/>
    </location>
</feature>
<feature type="transmembrane region" description="Helical" evidence="6">
    <location>
        <begin position="645"/>
        <end position="668"/>
    </location>
</feature>
<gene>
    <name evidence="8" type="ORF">BU23DRAFT_563204</name>
</gene>
<feature type="transmembrane region" description="Helical" evidence="6">
    <location>
        <begin position="680"/>
        <end position="699"/>
    </location>
</feature>
<evidence type="ECO:0000256" key="5">
    <source>
        <dbReference type="SAM" id="MobiDB-lite"/>
    </source>
</evidence>
<dbReference type="SUPFAM" id="SSF103473">
    <property type="entry name" value="MFS general substrate transporter"/>
    <property type="match status" value="1"/>
</dbReference>
<dbReference type="Pfam" id="PF07690">
    <property type="entry name" value="MFS_1"/>
    <property type="match status" value="1"/>
</dbReference>
<evidence type="ECO:0000256" key="3">
    <source>
        <dbReference type="ARBA" id="ARBA00022989"/>
    </source>
</evidence>
<dbReference type="InterPro" id="IPR011701">
    <property type="entry name" value="MFS"/>
</dbReference>
<reference evidence="8" key="1">
    <citation type="journal article" date="2020" name="Stud. Mycol.">
        <title>101 Dothideomycetes genomes: a test case for predicting lifestyles and emergence of pathogens.</title>
        <authorList>
            <person name="Haridas S."/>
            <person name="Albert R."/>
            <person name="Binder M."/>
            <person name="Bloem J."/>
            <person name="Labutti K."/>
            <person name="Salamov A."/>
            <person name="Andreopoulos B."/>
            <person name="Baker S."/>
            <person name="Barry K."/>
            <person name="Bills G."/>
            <person name="Bluhm B."/>
            <person name="Cannon C."/>
            <person name="Castanera R."/>
            <person name="Culley D."/>
            <person name="Daum C."/>
            <person name="Ezra D."/>
            <person name="Gonzalez J."/>
            <person name="Henrissat B."/>
            <person name="Kuo A."/>
            <person name="Liang C."/>
            <person name="Lipzen A."/>
            <person name="Lutzoni F."/>
            <person name="Magnuson J."/>
            <person name="Mondo S."/>
            <person name="Nolan M."/>
            <person name="Ohm R."/>
            <person name="Pangilinan J."/>
            <person name="Park H.-J."/>
            <person name="Ramirez L."/>
            <person name="Alfaro M."/>
            <person name="Sun H."/>
            <person name="Tritt A."/>
            <person name="Yoshinaga Y."/>
            <person name="Zwiers L.-H."/>
            <person name="Turgeon B."/>
            <person name="Goodwin S."/>
            <person name="Spatafora J."/>
            <person name="Crous P."/>
            <person name="Grigoriev I."/>
        </authorList>
    </citation>
    <scope>NUCLEOTIDE SEQUENCE</scope>
    <source>
        <strain evidence="8">CBS 107.79</strain>
    </source>
</reference>
<dbReference type="Proteomes" id="UP000800036">
    <property type="component" value="Unassembled WGS sequence"/>
</dbReference>
<name>A0A6A5VRF4_9PLEO</name>
<comment type="subcellular location">
    <subcellularLocation>
        <location evidence="1">Membrane</location>
        <topology evidence="1">Multi-pass membrane protein</topology>
    </subcellularLocation>
</comment>
<proteinExistence type="predicted"/>
<feature type="transmembrane region" description="Helical" evidence="6">
    <location>
        <begin position="374"/>
        <end position="400"/>
    </location>
</feature>
<protein>
    <submittedName>
        <fullName evidence="8">MFS general substrate transporter</fullName>
    </submittedName>
</protein>
<dbReference type="OrthoDB" id="5428490at2759"/>
<feature type="transmembrane region" description="Helical" evidence="6">
    <location>
        <begin position="803"/>
        <end position="830"/>
    </location>
</feature>
<feature type="transmembrane region" description="Helical" evidence="6">
    <location>
        <begin position="913"/>
        <end position="934"/>
    </location>
</feature>
<dbReference type="AlphaFoldDB" id="A0A6A5VRF4"/>
<evidence type="ECO:0000313" key="8">
    <source>
        <dbReference type="EMBL" id="KAF1979831.1"/>
    </source>
</evidence>
<dbReference type="Gene3D" id="1.20.1250.20">
    <property type="entry name" value="MFS general substrate transporter like domains"/>
    <property type="match status" value="1"/>
</dbReference>
<evidence type="ECO:0000256" key="2">
    <source>
        <dbReference type="ARBA" id="ARBA00022692"/>
    </source>
</evidence>
<organism evidence="8 9">
    <name type="scientific">Bimuria novae-zelandiae CBS 107.79</name>
    <dbReference type="NCBI Taxonomy" id="1447943"/>
    <lineage>
        <taxon>Eukaryota</taxon>
        <taxon>Fungi</taxon>
        <taxon>Dikarya</taxon>
        <taxon>Ascomycota</taxon>
        <taxon>Pezizomycotina</taxon>
        <taxon>Dothideomycetes</taxon>
        <taxon>Pleosporomycetidae</taxon>
        <taxon>Pleosporales</taxon>
        <taxon>Massarineae</taxon>
        <taxon>Didymosphaeriaceae</taxon>
        <taxon>Bimuria</taxon>
    </lineage>
</organism>
<keyword evidence="9" id="KW-1185">Reference proteome</keyword>
<dbReference type="GO" id="GO:0016020">
    <property type="term" value="C:membrane"/>
    <property type="evidence" value="ECO:0007669"/>
    <property type="project" value="UniProtKB-SubCell"/>
</dbReference>
<feature type="transmembrane region" description="Helical" evidence="6">
    <location>
        <begin position="734"/>
        <end position="754"/>
    </location>
</feature>
<feature type="transmembrane region" description="Helical" evidence="6">
    <location>
        <begin position="711"/>
        <end position="728"/>
    </location>
</feature>
<evidence type="ECO:0000259" key="7">
    <source>
        <dbReference type="PROSITE" id="PS50850"/>
    </source>
</evidence>
<keyword evidence="4 6" id="KW-0472">Membrane</keyword>
<dbReference type="GO" id="GO:0022857">
    <property type="term" value="F:transmembrane transporter activity"/>
    <property type="evidence" value="ECO:0007669"/>
    <property type="project" value="InterPro"/>
</dbReference>
<keyword evidence="2 6" id="KW-0812">Transmembrane</keyword>